<feature type="non-terminal residue" evidence="1">
    <location>
        <position position="1"/>
    </location>
</feature>
<evidence type="ECO:0000313" key="1">
    <source>
        <dbReference type="EMBL" id="CAG8622311.1"/>
    </source>
</evidence>
<name>A0ACA9MYH3_9GLOM</name>
<comment type="caution">
    <text evidence="1">The sequence shown here is derived from an EMBL/GenBank/DDBJ whole genome shotgun (WGS) entry which is preliminary data.</text>
</comment>
<keyword evidence="2" id="KW-1185">Reference proteome</keyword>
<feature type="non-terminal residue" evidence="1">
    <location>
        <position position="222"/>
    </location>
</feature>
<accession>A0ACA9MYH3</accession>
<dbReference type="EMBL" id="CAJVPM010017937">
    <property type="protein sequence ID" value="CAG8622311.1"/>
    <property type="molecule type" value="Genomic_DNA"/>
</dbReference>
<dbReference type="Proteomes" id="UP000789860">
    <property type="component" value="Unassembled WGS sequence"/>
</dbReference>
<evidence type="ECO:0000313" key="2">
    <source>
        <dbReference type="Proteomes" id="UP000789860"/>
    </source>
</evidence>
<proteinExistence type="predicted"/>
<reference evidence="1" key="1">
    <citation type="submission" date="2021-06" db="EMBL/GenBank/DDBJ databases">
        <authorList>
            <person name="Kallberg Y."/>
            <person name="Tangrot J."/>
            <person name="Rosling A."/>
        </authorList>
    </citation>
    <scope>NUCLEOTIDE SEQUENCE</scope>
    <source>
        <strain evidence="1">AU212A</strain>
    </source>
</reference>
<sequence length="222" mass="25099">KQKSKPLTLTFRRQESSSSLASLASTSELNILNPTTSGGRQLSAVWEFFDRQKTKSSGHFSAKCKYCSAKWARGNPSRLEAHLALQCSKVDDHVRQIYLLRMARYDNYEEEMQSENSTVTKKRKSNNGQSILSNYFLQSLENSLSERQINSINSSLLKAFVVCGIPFSVIENLFFIDFLQNLCPNYSPPSSETLSGRLLDQESSKVTIKHETILNKSNNLTL</sequence>
<protein>
    <submittedName>
        <fullName evidence="1">8625_t:CDS:1</fullName>
    </submittedName>
</protein>
<gene>
    <name evidence="1" type="ORF">SCALOS_LOCUS7687</name>
</gene>
<organism evidence="1 2">
    <name type="scientific">Scutellospora calospora</name>
    <dbReference type="NCBI Taxonomy" id="85575"/>
    <lineage>
        <taxon>Eukaryota</taxon>
        <taxon>Fungi</taxon>
        <taxon>Fungi incertae sedis</taxon>
        <taxon>Mucoromycota</taxon>
        <taxon>Glomeromycotina</taxon>
        <taxon>Glomeromycetes</taxon>
        <taxon>Diversisporales</taxon>
        <taxon>Gigasporaceae</taxon>
        <taxon>Scutellospora</taxon>
    </lineage>
</organism>